<dbReference type="SUPFAM" id="SSF46689">
    <property type="entry name" value="Homeodomain-like"/>
    <property type="match status" value="2"/>
</dbReference>
<dbReference type="RefSeq" id="WP_015851944.1">
    <property type="nucleotide sequence ID" value="NC_012881.1"/>
</dbReference>
<evidence type="ECO:0000313" key="5">
    <source>
        <dbReference type="EMBL" id="ACS80128.1"/>
    </source>
</evidence>
<keyword evidence="2" id="KW-0238">DNA-binding</keyword>
<keyword evidence="6" id="KW-1185">Reference proteome</keyword>
<dbReference type="InterPro" id="IPR009057">
    <property type="entry name" value="Homeodomain-like_sf"/>
</dbReference>
<dbReference type="InterPro" id="IPR050204">
    <property type="entry name" value="AraC_XylS_family_regulators"/>
</dbReference>
<evidence type="ECO:0000259" key="4">
    <source>
        <dbReference type="PROSITE" id="PS01124"/>
    </source>
</evidence>
<feature type="domain" description="HTH araC/xylS-type" evidence="4">
    <location>
        <begin position="159"/>
        <end position="256"/>
    </location>
</feature>
<reference evidence="5 6" key="1">
    <citation type="submission" date="2009-06" db="EMBL/GenBank/DDBJ databases">
        <title>Complete sequence of Desulfovibrio salexigens DSM 2638.</title>
        <authorList>
            <consortium name="US DOE Joint Genome Institute"/>
            <person name="Lucas S."/>
            <person name="Copeland A."/>
            <person name="Lapidus A."/>
            <person name="Glavina del Rio T."/>
            <person name="Tice H."/>
            <person name="Bruce D."/>
            <person name="Goodwin L."/>
            <person name="Pitluck S."/>
            <person name="Munk A.C."/>
            <person name="Brettin T."/>
            <person name="Detter J.C."/>
            <person name="Han C."/>
            <person name="Tapia R."/>
            <person name="Larimer F."/>
            <person name="Land M."/>
            <person name="Hauser L."/>
            <person name="Kyrpides N."/>
            <person name="Anderson I."/>
            <person name="Wall J.D."/>
            <person name="Arkin A.P."/>
            <person name="Dehal P."/>
            <person name="Chivian D."/>
            <person name="Giles B."/>
            <person name="Hazen T.C."/>
        </authorList>
    </citation>
    <scope>NUCLEOTIDE SEQUENCE [LARGE SCALE GENOMIC DNA]</scope>
    <source>
        <strain evidence="6">ATCC 14822 / DSM 2638 / NCIMB 8403 / VKM B-1763</strain>
    </source>
</reference>
<dbReference type="eggNOG" id="COG2207">
    <property type="taxonomic scope" value="Bacteria"/>
</dbReference>
<proteinExistence type="predicted"/>
<evidence type="ECO:0000256" key="3">
    <source>
        <dbReference type="ARBA" id="ARBA00023163"/>
    </source>
</evidence>
<evidence type="ECO:0000256" key="1">
    <source>
        <dbReference type="ARBA" id="ARBA00023015"/>
    </source>
</evidence>
<organism evidence="5 6">
    <name type="scientific">Maridesulfovibrio salexigens (strain ATCC 14822 / DSM 2638 / NCIMB 8403 / VKM B-1763)</name>
    <name type="common">Desulfovibrio salexigens</name>
    <dbReference type="NCBI Taxonomy" id="526222"/>
    <lineage>
        <taxon>Bacteria</taxon>
        <taxon>Pseudomonadati</taxon>
        <taxon>Thermodesulfobacteriota</taxon>
        <taxon>Desulfovibrionia</taxon>
        <taxon>Desulfovibrionales</taxon>
        <taxon>Desulfovibrionaceae</taxon>
        <taxon>Maridesulfovibrio</taxon>
    </lineage>
</organism>
<accession>C6BVF3</accession>
<keyword evidence="3" id="KW-0804">Transcription</keyword>
<dbReference type="Pfam" id="PF12833">
    <property type="entry name" value="HTH_18"/>
    <property type="match status" value="1"/>
</dbReference>
<dbReference type="HOGENOM" id="CLU_000445_88_16_7"/>
<dbReference type="Gene3D" id="1.10.10.60">
    <property type="entry name" value="Homeodomain-like"/>
    <property type="match status" value="2"/>
</dbReference>
<dbReference type="PROSITE" id="PS01124">
    <property type="entry name" value="HTH_ARAC_FAMILY_2"/>
    <property type="match status" value="1"/>
</dbReference>
<sequence>MREFNYTHHEDLTVLSARFDEFKYRKHSHEEYAIGVTLKGIQKYWLEGEMLYSKPGRIMLFSPEQLHDGCSGDETGLEYVMTYIPRDLFEKVSGKKDVLKFSTPIINDPKLAANIINLTRSVETGQGDLLTSELIMNVIDRTANTVEPRRALRNYKAVQRAVEMMHDNFEAPLKLDEICKEVQMSKFHFIRQFKSVKGLSPYQFFLSCRTEQAKKLLNAGAELYAVMLDCGFYDLSHFNRQFKSVYGLTANAYSKLLNKSC</sequence>
<name>C6BVF3_MARSD</name>
<dbReference type="STRING" id="526222.Desal_2068"/>
<dbReference type="Proteomes" id="UP000002601">
    <property type="component" value="Chromosome"/>
</dbReference>
<dbReference type="GO" id="GO:0043565">
    <property type="term" value="F:sequence-specific DNA binding"/>
    <property type="evidence" value="ECO:0007669"/>
    <property type="project" value="InterPro"/>
</dbReference>
<dbReference type="Pfam" id="PF02311">
    <property type="entry name" value="AraC_binding"/>
    <property type="match status" value="1"/>
</dbReference>
<dbReference type="PANTHER" id="PTHR46796">
    <property type="entry name" value="HTH-TYPE TRANSCRIPTIONAL ACTIVATOR RHAS-RELATED"/>
    <property type="match status" value="1"/>
</dbReference>
<protein>
    <submittedName>
        <fullName evidence="5">Transcriptional regulator, AraC family</fullName>
    </submittedName>
</protein>
<gene>
    <name evidence="5" type="ordered locus">Desal_2068</name>
</gene>
<dbReference type="SUPFAM" id="SSF51215">
    <property type="entry name" value="Regulatory protein AraC"/>
    <property type="match status" value="1"/>
</dbReference>
<dbReference type="SMART" id="SM00342">
    <property type="entry name" value="HTH_ARAC"/>
    <property type="match status" value="1"/>
</dbReference>
<evidence type="ECO:0000256" key="2">
    <source>
        <dbReference type="ARBA" id="ARBA00023125"/>
    </source>
</evidence>
<dbReference type="KEGG" id="dsa:Desal_2068"/>
<dbReference type="InterPro" id="IPR003313">
    <property type="entry name" value="AraC-bd"/>
</dbReference>
<dbReference type="AlphaFoldDB" id="C6BVF3"/>
<keyword evidence="1" id="KW-0805">Transcription regulation</keyword>
<dbReference type="InterPro" id="IPR037923">
    <property type="entry name" value="HTH-like"/>
</dbReference>
<dbReference type="InterPro" id="IPR018060">
    <property type="entry name" value="HTH_AraC"/>
</dbReference>
<dbReference type="GO" id="GO:0003700">
    <property type="term" value="F:DNA-binding transcription factor activity"/>
    <property type="evidence" value="ECO:0007669"/>
    <property type="project" value="InterPro"/>
</dbReference>
<evidence type="ECO:0000313" key="6">
    <source>
        <dbReference type="Proteomes" id="UP000002601"/>
    </source>
</evidence>
<dbReference type="PANTHER" id="PTHR46796:SF2">
    <property type="entry name" value="TRANSCRIPTIONAL REGULATORY PROTEIN"/>
    <property type="match status" value="1"/>
</dbReference>
<dbReference type="OrthoDB" id="112032at2"/>
<dbReference type="EMBL" id="CP001649">
    <property type="protein sequence ID" value="ACS80128.1"/>
    <property type="molecule type" value="Genomic_DNA"/>
</dbReference>